<evidence type="ECO:0000313" key="2">
    <source>
        <dbReference type="Proteomes" id="UP000623678"/>
    </source>
</evidence>
<organism evidence="1 2">
    <name type="scientific">Youxingia wuxianensis</name>
    <dbReference type="NCBI Taxonomy" id="2763678"/>
    <lineage>
        <taxon>Bacteria</taxon>
        <taxon>Bacillati</taxon>
        <taxon>Bacillota</taxon>
        <taxon>Clostridia</taxon>
        <taxon>Eubacteriales</taxon>
        <taxon>Oscillospiraceae</taxon>
        <taxon>Youxingia</taxon>
    </lineage>
</organism>
<sequence>MTKKRFQEFLSYLCNQYNRQIDEMASNAYFEAAQGIADEDARKLYNDVLGNCKYFPSLVEFKEIVSMNKKDVVPLKNTQRCFYCMDAGTIAYTKKGVPPFQDYPYTYRARCPMCNNGKLYSSWISFDQVFDQKVLEEIKQKNIERFGSITVSQEKAAQIAARAYQKQIVGGKYGN</sequence>
<proteinExistence type="predicted"/>
<name>A0A926EQV9_9FIRM</name>
<dbReference type="EMBL" id="JACRTD010000008">
    <property type="protein sequence ID" value="MBC8586071.1"/>
    <property type="molecule type" value="Genomic_DNA"/>
</dbReference>
<comment type="caution">
    <text evidence="1">The sequence shown here is derived from an EMBL/GenBank/DDBJ whole genome shotgun (WGS) entry which is preliminary data.</text>
</comment>
<dbReference type="AlphaFoldDB" id="A0A926EQV9"/>
<protein>
    <submittedName>
        <fullName evidence="1">Uncharacterized protein</fullName>
    </submittedName>
</protein>
<dbReference type="Proteomes" id="UP000623678">
    <property type="component" value="Unassembled WGS sequence"/>
</dbReference>
<accession>A0A926EQV9</accession>
<gene>
    <name evidence="1" type="ORF">H8705_10805</name>
</gene>
<evidence type="ECO:0000313" key="1">
    <source>
        <dbReference type="EMBL" id="MBC8586071.1"/>
    </source>
</evidence>
<keyword evidence="2" id="KW-1185">Reference proteome</keyword>
<dbReference type="RefSeq" id="WP_262395794.1">
    <property type="nucleotide sequence ID" value="NZ_JACRTD010000008.1"/>
</dbReference>
<reference evidence="1" key="1">
    <citation type="submission" date="2020-08" db="EMBL/GenBank/DDBJ databases">
        <title>Genome public.</title>
        <authorList>
            <person name="Liu C."/>
            <person name="Sun Q."/>
        </authorList>
    </citation>
    <scope>NUCLEOTIDE SEQUENCE</scope>
    <source>
        <strain evidence="1">NSJ-64</strain>
    </source>
</reference>